<keyword evidence="1" id="KW-0732">Signal</keyword>
<evidence type="ECO:0000313" key="4">
    <source>
        <dbReference type="Proteomes" id="UP000815677"/>
    </source>
</evidence>
<organism evidence="3 4">
    <name type="scientific">Mycena chlorophos</name>
    <name type="common">Agaric fungus</name>
    <name type="synonym">Agaricus chlorophos</name>
    <dbReference type="NCBI Taxonomy" id="658473"/>
    <lineage>
        <taxon>Eukaryota</taxon>
        <taxon>Fungi</taxon>
        <taxon>Dikarya</taxon>
        <taxon>Basidiomycota</taxon>
        <taxon>Agaricomycotina</taxon>
        <taxon>Agaricomycetes</taxon>
        <taxon>Agaricomycetidae</taxon>
        <taxon>Agaricales</taxon>
        <taxon>Marasmiineae</taxon>
        <taxon>Mycenaceae</taxon>
        <taxon>Mycena</taxon>
    </lineage>
</organism>
<feature type="signal peptide" evidence="1">
    <location>
        <begin position="1"/>
        <end position="20"/>
    </location>
</feature>
<name>A0ABQ0LTK3_MYCCL</name>
<dbReference type="PANTHER" id="PTHR35192">
    <property type="entry name" value="PROTEIN, PUTATIVE-RELATED"/>
    <property type="match status" value="1"/>
</dbReference>
<gene>
    <name evidence="3" type="ORF">MCHLO_11252</name>
</gene>
<feature type="chain" id="PRO_5046730669" description="Protein CPL1-like domain-containing protein" evidence="1">
    <location>
        <begin position="21"/>
        <end position="98"/>
    </location>
</feature>
<dbReference type="Proteomes" id="UP000815677">
    <property type="component" value="Unassembled WGS sequence"/>
</dbReference>
<dbReference type="InterPro" id="IPR048661">
    <property type="entry name" value="CPL1-like"/>
</dbReference>
<evidence type="ECO:0000256" key="1">
    <source>
        <dbReference type="SAM" id="SignalP"/>
    </source>
</evidence>
<evidence type="ECO:0000259" key="2">
    <source>
        <dbReference type="Pfam" id="PF21671"/>
    </source>
</evidence>
<keyword evidence="4" id="KW-1185">Reference proteome</keyword>
<proteinExistence type="predicted"/>
<evidence type="ECO:0000313" key="3">
    <source>
        <dbReference type="EMBL" id="GAT54394.1"/>
    </source>
</evidence>
<protein>
    <recommendedName>
        <fullName evidence="2">Protein CPL1-like domain-containing protein</fullName>
    </recommendedName>
</protein>
<feature type="domain" description="Protein CPL1-like" evidence="2">
    <location>
        <begin position="31"/>
        <end position="81"/>
    </location>
</feature>
<dbReference type="PANTHER" id="PTHR35192:SF2">
    <property type="entry name" value="APPLE DOMAIN-CONTAINING PROTEIN"/>
    <property type="match status" value="1"/>
</dbReference>
<accession>A0ABQ0LTK3</accession>
<dbReference type="Pfam" id="PF21671">
    <property type="entry name" value="CPL1-like"/>
    <property type="match status" value="1"/>
</dbReference>
<dbReference type="EMBL" id="DF848626">
    <property type="protein sequence ID" value="GAT54394.1"/>
    <property type="molecule type" value="Genomic_DNA"/>
</dbReference>
<reference evidence="3" key="1">
    <citation type="submission" date="2014-09" db="EMBL/GenBank/DDBJ databases">
        <title>Genome sequence of the luminous mushroom Mycena chlorophos for searching fungal bioluminescence genes.</title>
        <authorList>
            <person name="Tanaka Y."/>
            <person name="Kasuga D."/>
            <person name="Oba Y."/>
            <person name="Hase S."/>
            <person name="Sato K."/>
            <person name="Oba Y."/>
            <person name="Sakakibara Y."/>
        </authorList>
    </citation>
    <scope>NUCLEOTIDE SEQUENCE</scope>
</reference>
<sequence>MLKRLLGMVMSKLCPVGTQACPVGPLESESVSPAYDVVNCGGCQSNAEGVACSNHPDVRGAAGMHGVYQIYSCHHGYTLKNGDCVRSRVRIKATAVKS</sequence>
<dbReference type="InterPro" id="IPR038955">
    <property type="entry name" value="PriA/CPL1_fungi"/>
</dbReference>